<evidence type="ECO:0000256" key="1">
    <source>
        <dbReference type="SAM" id="MobiDB-lite"/>
    </source>
</evidence>
<dbReference type="Proteomes" id="UP000317178">
    <property type="component" value="Chromosome"/>
</dbReference>
<evidence type="ECO:0000313" key="2">
    <source>
        <dbReference type="EMBL" id="QDU78322.1"/>
    </source>
</evidence>
<dbReference type="EMBL" id="CP036281">
    <property type="protein sequence ID" value="QDU78322.1"/>
    <property type="molecule type" value="Genomic_DNA"/>
</dbReference>
<organism evidence="2 3">
    <name type="scientific">Polystyrenella longa</name>
    <dbReference type="NCBI Taxonomy" id="2528007"/>
    <lineage>
        <taxon>Bacteria</taxon>
        <taxon>Pseudomonadati</taxon>
        <taxon>Planctomycetota</taxon>
        <taxon>Planctomycetia</taxon>
        <taxon>Planctomycetales</taxon>
        <taxon>Planctomycetaceae</taxon>
        <taxon>Polystyrenella</taxon>
    </lineage>
</organism>
<reference evidence="2 3" key="1">
    <citation type="submission" date="2019-02" db="EMBL/GenBank/DDBJ databases">
        <title>Deep-cultivation of Planctomycetes and their phenomic and genomic characterization uncovers novel biology.</title>
        <authorList>
            <person name="Wiegand S."/>
            <person name="Jogler M."/>
            <person name="Boedeker C."/>
            <person name="Pinto D."/>
            <person name="Vollmers J."/>
            <person name="Rivas-Marin E."/>
            <person name="Kohn T."/>
            <person name="Peeters S.H."/>
            <person name="Heuer A."/>
            <person name="Rast P."/>
            <person name="Oberbeckmann S."/>
            <person name="Bunk B."/>
            <person name="Jeske O."/>
            <person name="Meyerdierks A."/>
            <person name="Storesund J.E."/>
            <person name="Kallscheuer N."/>
            <person name="Luecker S."/>
            <person name="Lage O.M."/>
            <person name="Pohl T."/>
            <person name="Merkel B.J."/>
            <person name="Hornburger P."/>
            <person name="Mueller R.-W."/>
            <person name="Bruemmer F."/>
            <person name="Labrenz M."/>
            <person name="Spormann A.M."/>
            <person name="Op den Camp H."/>
            <person name="Overmann J."/>
            <person name="Amann R."/>
            <person name="Jetten M.S.M."/>
            <person name="Mascher T."/>
            <person name="Medema M.H."/>
            <person name="Devos D.P."/>
            <person name="Kaster A.-K."/>
            <person name="Ovreas L."/>
            <person name="Rohde M."/>
            <person name="Galperin M.Y."/>
            <person name="Jogler C."/>
        </authorList>
    </citation>
    <scope>NUCLEOTIDE SEQUENCE [LARGE SCALE GENOMIC DNA]</scope>
    <source>
        <strain evidence="2 3">Pla110</strain>
    </source>
</reference>
<dbReference type="RefSeq" id="WP_144991974.1">
    <property type="nucleotide sequence ID" value="NZ_CP036281.1"/>
</dbReference>
<dbReference type="KEGG" id="plon:Pla110_00230"/>
<feature type="region of interest" description="Disordered" evidence="1">
    <location>
        <begin position="73"/>
        <end position="102"/>
    </location>
</feature>
<dbReference type="AlphaFoldDB" id="A0A518CGH0"/>
<accession>A0A518CGH0</accession>
<protein>
    <submittedName>
        <fullName evidence="2">Uncharacterized protein</fullName>
    </submittedName>
</protein>
<feature type="compositionally biased region" description="Basic and acidic residues" evidence="1">
    <location>
        <begin position="86"/>
        <end position="102"/>
    </location>
</feature>
<sequence>MSSEAQKTAQSQFVVTMDGDIHGEDNAENRDIVRRIHACWNACDGIPTDELENGIISDMRNVISTMIPVLNQAKQPASGMVKKPNIMKEAKHRADSHIEETY</sequence>
<dbReference type="OrthoDB" id="278409at2"/>
<gene>
    <name evidence="2" type="ORF">Pla110_00230</name>
</gene>
<proteinExistence type="predicted"/>
<keyword evidence="3" id="KW-1185">Reference proteome</keyword>
<name>A0A518CGH0_9PLAN</name>
<evidence type="ECO:0000313" key="3">
    <source>
        <dbReference type="Proteomes" id="UP000317178"/>
    </source>
</evidence>